<dbReference type="GO" id="GO:0051276">
    <property type="term" value="P:chromosome organization"/>
    <property type="evidence" value="ECO:0007669"/>
    <property type="project" value="InterPro"/>
</dbReference>
<keyword evidence="1" id="KW-0167">Capsid protein</keyword>
<name>A0A0B4Q6L5_9GAMA</name>
<organism evidence="8 9">
    <name type="scientific">Equid gammaherpesvirus 2</name>
    <name type="common">Equine herpesvirus 2</name>
    <dbReference type="NCBI Taxonomy" id="12657"/>
    <lineage>
        <taxon>Viruses</taxon>
        <taxon>Duplodnaviria</taxon>
        <taxon>Heunggongvirae</taxon>
        <taxon>Peploviricota</taxon>
        <taxon>Herviviricetes</taxon>
        <taxon>Herpesvirales</taxon>
        <taxon>Orthoherpesviridae</taxon>
        <taxon>Gammaherpesvirinae</taxon>
        <taxon>Percavirus</taxon>
        <taxon>Percavirus equidgamma2</taxon>
    </lineage>
</organism>
<dbReference type="GO" id="GO:0019028">
    <property type="term" value="C:viral capsid"/>
    <property type="evidence" value="ECO:0007669"/>
    <property type="project" value="UniProtKB-KW"/>
</dbReference>
<dbReference type="Pfam" id="PF04559">
    <property type="entry name" value="Herpes_UL17"/>
    <property type="match status" value="1"/>
</dbReference>
<evidence type="ECO:0000256" key="4">
    <source>
        <dbReference type="ARBA" id="ARBA00022844"/>
    </source>
</evidence>
<evidence type="ECO:0000256" key="7">
    <source>
        <dbReference type="SAM" id="MobiDB-lite"/>
    </source>
</evidence>
<evidence type="ECO:0000256" key="1">
    <source>
        <dbReference type="ARBA" id="ARBA00022561"/>
    </source>
</evidence>
<protein>
    <submittedName>
        <fullName evidence="8">DNA packaging tegument protein UL17</fullName>
    </submittedName>
</protein>
<keyword evidence="5" id="KW-0426">Late protein</keyword>
<evidence type="ECO:0000256" key="2">
    <source>
        <dbReference type="ARBA" id="ARBA00022562"/>
    </source>
</evidence>
<keyword evidence="2" id="KW-1048">Host nucleus</keyword>
<evidence type="ECO:0000313" key="9">
    <source>
        <dbReference type="Proteomes" id="UP000163076"/>
    </source>
</evidence>
<dbReference type="InterPro" id="IPR007640">
    <property type="entry name" value="UL17-like"/>
</dbReference>
<reference evidence="8 9" key="1">
    <citation type="journal article" date="2015" name="Genome Announc.">
        <title>Genome sequences of equid herpesviruses 2 and 5.</title>
        <authorList>
            <person name="Wilkie G.S."/>
            <person name="Kerr K."/>
            <person name="Stewart J.P."/>
            <person name="Studdert M.J."/>
            <person name="Davison A.J."/>
        </authorList>
    </citation>
    <scope>NUCLEOTIDE SEQUENCE [LARGE SCALE GENOMIC DNA]</scope>
    <source>
        <strain evidence="8">G9/92</strain>
    </source>
</reference>
<keyword evidence="3" id="KW-1188">Viral release from host cell</keyword>
<evidence type="ECO:0000256" key="6">
    <source>
        <dbReference type="ARBA" id="ARBA00023219"/>
    </source>
</evidence>
<keyword evidence="4" id="KW-0946">Virion</keyword>
<evidence type="ECO:0000256" key="3">
    <source>
        <dbReference type="ARBA" id="ARBA00022612"/>
    </source>
</evidence>
<sequence length="478" mass="51633">MDVHLGNWRLCGRRCGRLAHVVLPEAFLDRHGLAEDAGAEFFVQTRFTGSLRPSSYVRVIGAFFGGGSGDEIARRDRRSALNLVLSLPLLADGDGRYDPHNIATLKVRSGDGRRLVFVDFFYLSLLGAQMPRGTESEGEGGKDGGAGRGDGEASRESPLERIAAEASGPGPGSGRGRSAGGRRASPLSVLSGLLDNKYTQIAKHHRALEDPGAVRGVNIEPDRRDHGNLAGVGKRKVRCALNLIDLKRDDITFTSSTHLLSGTRFTLCHYPRPVAPQGGTPWESTLDGLSERQLRGVDPLAALILGFDFLERAQTGLVNSLARECENGGLKIFQRLPVCVEKKHDIRGVLGDHFTEACHVLARQVGESCAWVRACVSGERGHVGLWADFLNLWEAGPSTLGVDLSYLFSPGPPDDESAFWARLLGSDRLLDAIKTGARAVLVVDSQLAAWLLLPGGFAIKGRYSLSREDIQITVGRYG</sequence>
<feature type="compositionally biased region" description="Gly residues" evidence="7">
    <location>
        <begin position="169"/>
        <end position="179"/>
    </location>
</feature>
<proteinExistence type="inferred from homology"/>
<gene>
    <name evidence="8" type="primary">ORF32</name>
</gene>
<dbReference type="Proteomes" id="UP000163076">
    <property type="component" value="Segment"/>
</dbReference>
<feature type="compositionally biased region" description="Basic and acidic residues" evidence="7">
    <location>
        <begin position="149"/>
        <end position="163"/>
    </location>
</feature>
<keyword evidence="6" id="KW-0231">Viral genome packaging</keyword>
<feature type="region of interest" description="Disordered" evidence="7">
    <location>
        <begin position="131"/>
        <end position="184"/>
    </location>
</feature>
<evidence type="ECO:0000256" key="5">
    <source>
        <dbReference type="ARBA" id="ARBA00022921"/>
    </source>
</evidence>
<dbReference type="EMBL" id="KM924294">
    <property type="protein sequence ID" value="AIU39476.1"/>
    <property type="molecule type" value="Genomic_DNA"/>
</dbReference>
<accession>A0A0B4Q6L5</accession>
<dbReference type="HAMAP" id="MF_04017">
    <property type="entry name" value="HSV_CVC1"/>
    <property type="match status" value="1"/>
</dbReference>
<evidence type="ECO:0000313" key="8">
    <source>
        <dbReference type="EMBL" id="AIU39476.1"/>
    </source>
</evidence>